<keyword evidence="1" id="KW-1133">Transmembrane helix</keyword>
<organism evidence="2 3">
    <name type="scientific">Dyella marensis</name>
    <dbReference type="NCBI Taxonomy" id="500610"/>
    <lineage>
        <taxon>Bacteria</taxon>
        <taxon>Pseudomonadati</taxon>
        <taxon>Pseudomonadota</taxon>
        <taxon>Gammaproteobacteria</taxon>
        <taxon>Lysobacterales</taxon>
        <taxon>Rhodanobacteraceae</taxon>
        <taxon>Dyella</taxon>
    </lineage>
</organism>
<protein>
    <submittedName>
        <fullName evidence="2">Uncharacterized protein</fullName>
    </submittedName>
</protein>
<gene>
    <name evidence="2" type="ORF">SAMN02799615_03146</name>
</gene>
<feature type="transmembrane region" description="Helical" evidence="1">
    <location>
        <begin position="47"/>
        <end position="69"/>
    </location>
</feature>
<dbReference type="EMBL" id="FONH01000013">
    <property type="protein sequence ID" value="SFF32820.1"/>
    <property type="molecule type" value="Genomic_DNA"/>
</dbReference>
<dbReference type="AlphaFoldDB" id="A0A1I2HTZ8"/>
<dbReference type="RefSeq" id="WP_026634957.1">
    <property type="nucleotide sequence ID" value="NZ_FONH01000013.1"/>
</dbReference>
<keyword evidence="1" id="KW-0472">Membrane</keyword>
<proteinExistence type="predicted"/>
<evidence type="ECO:0000313" key="2">
    <source>
        <dbReference type="EMBL" id="SFF32820.1"/>
    </source>
</evidence>
<name>A0A1I2HTZ8_9GAMM</name>
<keyword evidence="1" id="KW-0812">Transmembrane</keyword>
<dbReference type="Proteomes" id="UP000199477">
    <property type="component" value="Unassembled WGS sequence"/>
</dbReference>
<evidence type="ECO:0000313" key="3">
    <source>
        <dbReference type="Proteomes" id="UP000199477"/>
    </source>
</evidence>
<sequence length="72" mass="7402">MRTVLIVLGLILVAAGIWVLAGQATYQQTDTLVQLGSAKITATHDKAVPTWMGIAGIAVGALLAIGGFLRKG</sequence>
<accession>A0A1I2HTZ8</accession>
<reference evidence="3" key="1">
    <citation type="submission" date="2016-10" db="EMBL/GenBank/DDBJ databases">
        <authorList>
            <person name="Varghese N."/>
            <person name="Submissions S."/>
        </authorList>
    </citation>
    <scope>NUCLEOTIDE SEQUENCE [LARGE SCALE GENOMIC DNA]</scope>
    <source>
        <strain evidence="3">UNC178MFTsu3.1</strain>
    </source>
</reference>
<keyword evidence="3" id="KW-1185">Reference proteome</keyword>
<evidence type="ECO:0000256" key="1">
    <source>
        <dbReference type="SAM" id="Phobius"/>
    </source>
</evidence>